<keyword evidence="7 10" id="KW-0694">RNA-binding</keyword>
<dbReference type="GO" id="GO:0005634">
    <property type="term" value="C:nucleus"/>
    <property type="evidence" value="ECO:0007669"/>
    <property type="project" value="UniProtKB-SubCell"/>
</dbReference>
<dbReference type="InterPro" id="IPR034148">
    <property type="entry name" value="NCBP2_RRM"/>
</dbReference>
<comment type="caution">
    <text evidence="13">The sequence shown here is derived from an EMBL/GenBank/DDBJ whole genome shotgun (WGS) entry which is preliminary data.</text>
</comment>
<evidence type="ECO:0000256" key="11">
    <source>
        <dbReference type="RuleBase" id="RU364036"/>
    </source>
</evidence>
<evidence type="ECO:0000256" key="6">
    <source>
        <dbReference type="ARBA" id="ARBA00022816"/>
    </source>
</evidence>
<dbReference type="OrthoDB" id="201398at2759"/>
<organism evidence="13 14">
    <name type="scientific">Hanseniaspora osmophila</name>
    <dbReference type="NCBI Taxonomy" id="56408"/>
    <lineage>
        <taxon>Eukaryota</taxon>
        <taxon>Fungi</taxon>
        <taxon>Dikarya</taxon>
        <taxon>Ascomycota</taxon>
        <taxon>Saccharomycotina</taxon>
        <taxon>Saccharomycetes</taxon>
        <taxon>Saccharomycodales</taxon>
        <taxon>Saccharomycodaceae</taxon>
        <taxon>Hanseniaspora</taxon>
    </lineage>
</organism>
<feature type="domain" description="RRM" evidence="12">
    <location>
        <begin position="48"/>
        <end position="126"/>
    </location>
</feature>
<accession>A0A1E5REP8</accession>
<dbReference type="InterPro" id="IPR035979">
    <property type="entry name" value="RBD_domain_sf"/>
</dbReference>
<comment type="similarity">
    <text evidence="2 11">Belongs to the RRM NCBP2 family.</text>
</comment>
<evidence type="ECO:0000256" key="7">
    <source>
        <dbReference type="ARBA" id="ARBA00022884"/>
    </source>
</evidence>
<dbReference type="InterPro" id="IPR000504">
    <property type="entry name" value="RRM_dom"/>
</dbReference>
<dbReference type="InParanoid" id="A0A1E5REP8"/>
<dbReference type="STRING" id="56408.A0A1E5REP8"/>
<evidence type="ECO:0000256" key="10">
    <source>
        <dbReference type="PROSITE-ProRule" id="PRU00176"/>
    </source>
</evidence>
<dbReference type="Gene3D" id="3.30.70.330">
    <property type="match status" value="1"/>
</dbReference>
<comment type="subcellular location">
    <subcellularLocation>
        <location evidence="1 11">Nucleus</location>
    </subcellularLocation>
</comment>
<name>A0A1E5REP8_9ASCO</name>
<dbReference type="FunFam" id="3.30.70.330:FF:000538">
    <property type="entry name" value="Nuclear cap-binding protein subunit 2"/>
    <property type="match status" value="1"/>
</dbReference>
<keyword evidence="5 11" id="KW-0507">mRNA processing</keyword>
<dbReference type="GO" id="GO:0000339">
    <property type="term" value="F:RNA cap binding"/>
    <property type="evidence" value="ECO:0007669"/>
    <property type="project" value="InterPro"/>
</dbReference>
<dbReference type="FunCoup" id="A0A1E5REP8">
    <property type="interactions" value="869"/>
</dbReference>
<dbReference type="EMBL" id="LPNM01000007">
    <property type="protein sequence ID" value="OEJ85388.1"/>
    <property type="molecule type" value="Genomic_DNA"/>
</dbReference>
<dbReference type="InterPro" id="IPR012677">
    <property type="entry name" value="Nucleotide-bd_a/b_plait_sf"/>
</dbReference>
<protein>
    <recommendedName>
        <fullName evidence="3 11">Nuclear cap-binding protein subunit 2</fullName>
    </recommendedName>
    <alternativeName>
        <fullName evidence="11">20 kDa nuclear cap-binding protein</fullName>
    </alternativeName>
</protein>
<evidence type="ECO:0000256" key="8">
    <source>
        <dbReference type="ARBA" id="ARBA00023187"/>
    </source>
</evidence>
<dbReference type="GO" id="GO:0005846">
    <property type="term" value="C:nuclear cap binding complex"/>
    <property type="evidence" value="ECO:0007669"/>
    <property type="project" value="InterPro"/>
</dbReference>
<dbReference type="InterPro" id="IPR027157">
    <property type="entry name" value="NCBP2"/>
</dbReference>
<dbReference type="PANTHER" id="PTHR18847:SF0">
    <property type="entry name" value="NUCLEAR CAP-BINDING PROTEIN SUBUNIT 2"/>
    <property type="match status" value="1"/>
</dbReference>
<evidence type="ECO:0000256" key="2">
    <source>
        <dbReference type="ARBA" id="ARBA00010725"/>
    </source>
</evidence>
<dbReference type="GO" id="GO:0006401">
    <property type="term" value="P:RNA catabolic process"/>
    <property type="evidence" value="ECO:0007669"/>
    <property type="project" value="UniProtKB-ARBA"/>
</dbReference>
<dbReference type="SMART" id="SM00360">
    <property type="entry name" value="RRM"/>
    <property type="match status" value="1"/>
</dbReference>
<dbReference type="PROSITE" id="PS50102">
    <property type="entry name" value="RRM"/>
    <property type="match status" value="1"/>
</dbReference>
<evidence type="ECO:0000256" key="9">
    <source>
        <dbReference type="ARBA" id="ARBA00023242"/>
    </source>
</evidence>
<dbReference type="CDD" id="cd12240">
    <property type="entry name" value="RRM_NCBP2"/>
    <property type="match status" value="1"/>
</dbReference>
<proteinExistence type="inferred from homology"/>
<dbReference type="GO" id="GO:0051028">
    <property type="term" value="P:mRNA transport"/>
    <property type="evidence" value="ECO:0007669"/>
    <property type="project" value="UniProtKB-KW"/>
</dbReference>
<sequence length="176" mass="20166">MSLKEFEQLNFTHSARRLDRPSLYLIKKARHHPEGEGYKELQKCLESKTIYIGNLSHYTTEEQIFELFHKLGPIEKIIMGLDRFKYTPCGFCFVIFEDKASSINAVKYLNKTKIDGESISIDLDPGFEDGRQFGRGKFGGQKSTDDYQFMYQNMMPSTYTPGGTTTGGEDTYVPQV</sequence>
<evidence type="ECO:0000313" key="14">
    <source>
        <dbReference type="Proteomes" id="UP000095728"/>
    </source>
</evidence>
<evidence type="ECO:0000259" key="12">
    <source>
        <dbReference type="PROSITE" id="PS50102"/>
    </source>
</evidence>
<keyword evidence="4" id="KW-0813">Transport</keyword>
<reference evidence="14" key="1">
    <citation type="journal article" date="2016" name="Genome Announc.">
        <title>Genome sequences of three species of Hanseniaspora isolated from spontaneous wine fermentations.</title>
        <authorList>
            <person name="Sternes P.R."/>
            <person name="Lee D."/>
            <person name="Kutyna D.R."/>
            <person name="Borneman A.R."/>
        </authorList>
    </citation>
    <scope>NUCLEOTIDE SEQUENCE [LARGE SCALE GENOMIC DNA]</scope>
    <source>
        <strain evidence="14">AWRI3579</strain>
    </source>
</reference>
<evidence type="ECO:0000256" key="4">
    <source>
        <dbReference type="ARBA" id="ARBA00022448"/>
    </source>
</evidence>
<gene>
    <name evidence="13" type="ORF">AWRI3579_g1946</name>
</gene>
<dbReference type="PANTHER" id="PTHR18847">
    <property type="entry name" value="20 KD NUCLEAR CAP BINDING PROTEIN"/>
    <property type="match status" value="1"/>
</dbReference>
<keyword evidence="6" id="KW-0509">mRNA transport</keyword>
<dbReference type="AlphaFoldDB" id="A0A1E5REP8"/>
<evidence type="ECO:0000256" key="1">
    <source>
        <dbReference type="ARBA" id="ARBA00004123"/>
    </source>
</evidence>
<keyword evidence="14" id="KW-1185">Reference proteome</keyword>
<keyword evidence="9 11" id="KW-0539">Nucleus</keyword>
<dbReference type="GO" id="GO:0045292">
    <property type="term" value="P:mRNA cis splicing, via spliceosome"/>
    <property type="evidence" value="ECO:0007669"/>
    <property type="project" value="InterPro"/>
</dbReference>
<dbReference type="SUPFAM" id="SSF54928">
    <property type="entry name" value="RNA-binding domain, RBD"/>
    <property type="match status" value="1"/>
</dbReference>
<evidence type="ECO:0000256" key="5">
    <source>
        <dbReference type="ARBA" id="ARBA00022664"/>
    </source>
</evidence>
<dbReference type="Pfam" id="PF00076">
    <property type="entry name" value="RRM_1"/>
    <property type="match status" value="1"/>
</dbReference>
<evidence type="ECO:0000256" key="3">
    <source>
        <dbReference type="ARBA" id="ARBA00019878"/>
    </source>
</evidence>
<evidence type="ECO:0000313" key="13">
    <source>
        <dbReference type="EMBL" id="OEJ85388.1"/>
    </source>
</evidence>
<keyword evidence="8 11" id="KW-0508">mRNA splicing</keyword>
<dbReference type="Proteomes" id="UP000095728">
    <property type="component" value="Unassembled WGS sequence"/>
</dbReference>